<feature type="transmembrane region" description="Helical" evidence="9">
    <location>
        <begin position="366"/>
        <end position="389"/>
    </location>
</feature>
<evidence type="ECO:0000313" key="11">
    <source>
        <dbReference type="Proteomes" id="UP001500729"/>
    </source>
</evidence>
<evidence type="ECO:0000256" key="2">
    <source>
        <dbReference type="ARBA" id="ARBA00008974"/>
    </source>
</evidence>
<dbReference type="PANTHER" id="PTHR31806">
    <property type="entry name" value="PURINE-CYTOSINE PERMEASE FCY2-RELATED"/>
    <property type="match status" value="1"/>
</dbReference>
<evidence type="ECO:0000256" key="4">
    <source>
        <dbReference type="ARBA" id="ARBA00022692"/>
    </source>
</evidence>
<proteinExistence type="inferred from homology"/>
<feature type="transmembrane region" description="Helical" evidence="9">
    <location>
        <begin position="296"/>
        <end position="320"/>
    </location>
</feature>
<feature type="transmembrane region" description="Helical" evidence="9">
    <location>
        <begin position="222"/>
        <end position="244"/>
    </location>
</feature>
<sequence>MTPESPTPTGVDSAPRGSGIEKHGVDTIPDSDRTGRPRDIVGILLGSNMCLGVVIFGWLPASFGLEFWPSVTSMIAGTLLGTLLVAPLSLVSFRTGTNLSTSSGGTFGVRGRLIGSVIGLLLSLGYAALTVWTGGAAVVGPLHRLFGLPDGGVGYTVTYGVLSVLSVLIAIYGYRLLTTMSKWVAAGTLVLMAAGVLAYSGQFSTGPVVEGGYLLGDFWTTWALSTVAAGLSGPMAFITLLGDYSRYVSPKRYSSGKIFAATVAGMVMGLLIPQLFGTFTAFASRAADDYVGPLVAAAPVWFLLPLLLNGVFGTIGNAGILVYSMGLDLDAIVPPLSRVKATVLTSALSTVLVYLGYFVWDAQDAVTAFVLLLTAIGTPWAVITLIGFVRCRGHYDPDALQVYNRRSRGGIYWYTAGWNLRAAVAWMLGSAVGLLSVDTALFKGPLIEWTYGIDLSFLLAAATTAVAYLLLSLGSPQPMPTRTGPETQAQAVRA</sequence>
<dbReference type="RefSeq" id="WP_009943657.1">
    <property type="nucleotide sequence ID" value="NZ_BAAAGS010000001.1"/>
</dbReference>
<feature type="region of interest" description="Disordered" evidence="8">
    <location>
        <begin position="1"/>
        <end position="33"/>
    </location>
</feature>
<accession>A0ABN1BWP5</accession>
<reference evidence="10 11" key="1">
    <citation type="journal article" date="2019" name="Int. J. Syst. Evol. Microbiol.">
        <title>The Global Catalogue of Microorganisms (GCM) 10K type strain sequencing project: providing services to taxonomists for standard genome sequencing and annotation.</title>
        <authorList>
            <consortium name="The Broad Institute Genomics Platform"/>
            <consortium name="The Broad Institute Genome Sequencing Center for Infectious Disease"/>
            <person name="Wu L."/>
            <person name="Ma J."/>
        </authorList>
    </citation>
    <scope>NUCLEOTIDE SEQUENCE [LARGE SCALE GENOMIC DNA]</scope>
    <source>
        <strain evidence="10 11">JCM 10303</strain>
    </source>
</reference>
<keyword evidence="4 9" id="KW-0812">Transmembrane</keyword>
<feature type="transmembrane region" description="Helical" evidence="9">
    <location>
        <begin position="410"/>
        <end position="429"/>
    </location>
</feature>
<organism evidence="10 11">
    <name type="scientific">Saccharopolyspora erythraea</name>
    <name type="common">Streptomyces erythraeus</name>
    <dbReference type="NCBI Taxonomy" id="1836"/>
    <lineage>
        <taxon>Bacteria</taxon>
        <taxon>Bacillati</taxon>
        <taxon>Actinomycetota</taxon>
        <taxon>Actinomycetes</taxon>
        <taxon>Pseudonocardiales</taxon>
        <taxon>Pseudonocardiaceae</taxon>
        <taxon>Saccharopolyspora</taxon>
    </lineage>
</organism>
<name>A0ABN1BWP5_SACER</name>
<comment type="similarity">
    <text evidence="2 7">Belongs to the purine-cytosine permease (2.A.39) family.</text>
</comment>
<feature type="transmembrane region" description="Helical" evidence="9">
    <location>
        <begin position="341"/>
        <end position="360"/>
    </location>
</feature>
<dbReference type="PANTHER" id="PTHR31806:SF1">
    <property type="entry name" value="PURINE-CYTOSINE PERMEASE FCY2-RELATED"/>
    <property type="match status" value="1"/>
</dbReference>
<feature type="transmembrane region" description="Helical" evidence="9">
    <location>
        <begin position="71"/>
        <end position="93"/>
    </location>
</feature>
<feature type="transmembrane region" description="Helical" evidence="9">
    <location>
        <begin position="40"/>
        <end position="59"/>
    </location>
</feature>
<evidence type="ECO:0000256" key="9">
    <source>
        <dbReference type="SAM" id="Phobius"/>
    </source>
</evidence>
<feature type="compositionally biased region" description="Basic and acidic residues" evidence="8">
    <location>
        <begin position="19"/>
        <end position="33"/>
    </location>
</feature>
<protein>
    <submittedName>
        <fullName evidence="10">Cytosine permease</fullName>
    </submittedName>
</protein>
<evidence type="ECO:0000256" key="8">
    <source>
        <dbReference type="SAM" id="MobiDB-lite"/>
    </source>
</evidence>
<feature type="transmembrane region" description="Helical" evidence="9">
    <location>
        <begin position="183"/>
        <end position="202"/>
    </location>
</feature>
<feature type="transmembrane region" description="Helical" evidence="9">
    <location>
        <begin position="113"/>
        <end position="132"/>
    </location>
</feature>
<evidence type="ECO:0000256" key="7">
    <source>
        <dbReference type="PIRNR" id="PIRNR002744"/>
    </source>
</evidence>
<keyword evidence="11" id="KW-1185">Reference proteome</keyword>
<dbReference type="InterPro" id="IPR026030">
    <property type="entry name" value="Pur-cyt_permease_Fcy2/21/22"/>
</dbReference>
<evidence type="ECO:0000256" key="3">
    <source>
        <dbReference type="ARBA" id="ARBA00022448"/>
    </source>
</evidence>
<feature type="transmembrane region" description="Helical" evidence="9">
    <location>
        <begin position="152"/>
        <end position="171"/>
    </location>
</feature>
<dbReference type="Proteomes" id="UP001500729">
    <property type="component" value="Unassembled WGS sequence"/>
</dbReference>
<keyword evidence="6 7" id="KW-0472">Membrane</keyword>
<gene>
    <name evidence="10" type="ORF">GCM10009533_02350</name>
</gene>
<dbReference type="Gene3D" id="1.10.4160.10">
    <property type="entry name" value="Hydantoin permease"/>
    <property type="match status" value="1"/>
</dbReference>
<keyword evidence="3 7" id="KW-0813">Transport</keyword>
<feature type="transmembrane region" description="Helical" evidence="9">
    <location>
        <begin position="256"/>
        <end position="276"/>
    </location>
</feature>
<feature type="transmembrane region" description="Helical" evidence="9">
    <location>
        <begin position="449"/>
        <end position="471"/>
    </location>
</feature>
<comment type="caution">
    <text evidence="10">The sequence shown here is derived from an EMBL/GenBank/DDBJ whole genome shotgun (WGS) entry which is preliminary data.</text>
</comment>
<evidence type="ECO:0000256" key="5">
    <source>
        <dbReference type="ARBA" id="ARBA00022989"/>
    </source>
</evidence>
<comment type="subcellular location">
    <subcellularLocation>
        <location evidence="1">Membrane</location>
        <topology evidence="1">Multi-pass membrane protein</topology>
    </subcellularLocation>
</comment>
<evidence type="ECO:0000256" key="6">
    <source>
        <dbReference type="ARBA" id="ARBA00023136"/>
    </source>
</evidence>
<dbReference type="Pfam" id="PF02133">
    <property type="entry name" value="Transp_cyt_pur"/>
    <property type="match status" value="1"/>
</dbReference>
<dbReference type="PIRSF" id="PIRSF002744">
    <property type="entry name" value="Pur-cyt_permease"/>
    <property type="match status" value="1"/>
</dbReference>
<evidence type="ECO:0000256" key="1">
    <source>
        <dbReference type="ARBA" id="ARBA00004141"/>
    </source>
</evidence>
<keyword evidence="5 9" id="KW-1133">Transmembrane helix</keyword>
<dbReference type="EMBL" id="BAAAGS010000001">
    <property type="protein sequence ID" value="GAA0507126.1"/>
    <property type="molecule type" value="Genomic_DNA"/>
</dbReference>
<evidence type="ECO:0000313" key="10">
    <source>
        <dbReference type="EMBL" id="GAA0507126.1"/>
    </source>
</evidence>
<dbReference type="InterPro" id="IPR001248">
    <property type="entry name" value="Pur-cyt_permease"/>
</dbReference>